<reference evidence="2 3" key="1">
    <citation type="submission" date="2019-04" db="EMBL/GenBank/DDBJ databases">
        <title>Friends and foes A comparative genomics study of 23 Aspergillus species from section Flavi.</title>
        <authorList>
            <consortium name="DOE Joint Genome Institute"/>
            <person name="Kjaerbolling I."/>
            <person name="Vesth T."/>
            <person name="Frisvad J.C."/>
            <person name="Nybo J.L."/>
            <person name="Theobald S."/>
            <person name="Kildgaard S."/>
            <person name="Isbrandt T."/>
            <person name="Kuo A."/>
            <person name="Sato A."/>
            <person name="Lyhne E.K."/>
            <person name="Kogle M.E."/>
            <person name="Wiebenga A."/>
            <person name="Kun R.S."/>
            <person name="Lubbers R.J."/>
            <person name="Makela M.R."/>
            <person name="Barry K."/>
            <person name="Chovatia M."/>
            <person name="Clum A."/>
            <person name="Daum C."/>
            <person name="Haridas S."/>
            <person name="He G."/>
            <person name="LaButti K."/>
            <person name="Lipzen A."/>
            <person name="Mondo S."/>
            <person name="Riley R."/>
            <person name="Salamov A."/>
            <person name="Simmons B.A."/>
            <person name="Magnuson J.K."/>
            <person name="Henrissat B."/>
            <person name="Mortensen U.H."/>
            <person name="Larsen T.O."/>
            <person name="Devries R.P."/>
            <person name="Grigoriev I.V."/>
            <person name="Machida M."/>
            <person name="Baker S.E."/>
            <person name="Andersen M.R."/>
        </authorList>
    </citation>
    <scope>NUCLEOTIDE SEQUENCE [LARGE SCALE GENOMIC DNA]</scope>
    <source>
        <strain evidence="2 3">IBT 18842</strain>
    </source>
</reference>
<dbReference type="InterPro" id="IPR029052">
    <property type="entry name" value="Metallo-depent_PP-like"/>
</dbReference>
<dbReference type="InterPro" id="IPR052900">
    <property type="entry name" value="Phospholipid_Metab_Enz"/>
</dbReference>
<dbReference type="Pfam" id="PF09423">
    <property type="entry name" value="PhoD"/>
    <property type="match status" value="1"/>
</dbReference>
<gene>
    <name evidence="2" type="ORF">BDV25DRAFT_133792</name>
</gene>
<dbReference type="Pfam" id="PF00704">
    <property type="entry name" value="Glyco_hydro_18"/>
    <property type="match status" value="1"/>
</dbReference>
<dbReference type="Gene3D" id="3.60.21.70">
    <property type="entry name" value="PhoD-like phosphatase"/>
    <property type="match status" value="1"/>
</dbReference>
<accession>A0A5N6TGC7</accession>
<feature type="domain" description="GH18" evidence="1">
    <location>
        <begin position="11"/>
        <end position="287"/>
    </location>
</feature>
<evidence type="ECO:0000313" key="2">
    <source>
        <dbReference type="EMBL" id="KAE8145438.1"/>
    </source>
</evidence>
<dbReference type="AlphaFoldDB" id="A0A5N6TGC7"/>
<dbReference type="CDD" id="cd06546">
    <property type="entry name" value="GH18_CTS3_chitinase"/>
    <property type="match status" value="1"/>
</dbReference>
<name>A0A5N6TGC7_ASPAV</name>
<keyword evidence="3" id="KW-1185">Reference proteome</keyword>
<dbReference type="SUPFAM" id="SSF51445">
    <property type="entry name" value="(Trans)glycosidases"/>
    <property type="match status" value="1"/>
</dbReference>
<proteinExistence type="predicted"/>
<dbReference type="InterPro" id="IPR001223">
    <property type="entry name" value="Glyco_hydro18_cat"/>
</dbReference>
<evidence type="ECO:0000313" key="3">
    <source>
        <dbReference type="Proteomes" id="UP000325780"/>
    </source>
</evidence>
<dbReference type="InterPro" id="IPR038607">
    <property type="entry name" value="PhoD-like_sf"/>
</dbReference>
<dbReference type="PANTHER" id="PTHR43606">
    <property type="entry name" value="PHOSPHATASE, PUTATIVE (AFU_ORTHOLOGUE AFUA_6G08710)-RELATED"/>
    <property type="match status" value="1"/>
</dbReference>
<protein>
    <submittedName>
        <fullName evidence="2">Alkaline phosphatase</fullName>
    </submittedName>
</protein>
<organism evidence="2 3">
    <name type="scientific">Aspergillus avenaceus</name>
    <dbReference type="NCBI Taxonomy" id="36643"/>
    <lineage>
        <taxon>Eukaryota</taxon>
        <taxon>Fungi</taxon>
        <taxon>Dikarya</taxon>
        <taxon>Ascomycota</taxon>
        <taxon>Pezizomycotina</taxon>
        <taxon>Eurotiomycetes</taxon>
        <taxon>Eurotiomycetidae</taxon>
        <taxon>Eurotiales</taxon>
        <taxon>Aspergillaceae</taxon>
        <taxon>Aspergillus</taxon>
        <taxon>Aspergillus subgen. Circumdati</taxon>
    </lineage>
</organism>
<dbReference type="OrthoDB" id="2100241at2759"/>
<dbReference type="SUPFAM" id="SSF56300">
    <property type="entry name" value="Metallo-dependent phosphatases"/>
    <property type="match status" value="1"/>
</dbReference>
<sequence length="972" mass="108279">MPPVPPDVERCRVICYHQTLRPDRGQYVSMLPLVQHNTGITHVIIAAFHLNADPSYITLNDDPPHHSMYDELWAEVPLMKQRGVRILGMLGGAAQGSFRALDDDQEKFERYYRPLLAMIQRHGLDGLDLDVEEPMSLRGITRLIDRLKLDMGDGFIITLAPVAAALLGMGNLSGFDYKELEQQRAAKISWYNAQFYNGWGPADDPQMYAAIVAQGWSPHRVVYGLLTNPSNGSQGYVPPEVIGPILGQLVEQFPNFGGVMGWEYFNSKPGERAKPWQWAAEMSLSMRMKDVFLAAQQLLSGPMASSLMNERPKNTIMSLPRVAAATSSATLRLGAFVFLRWIPGHHFPPLIFTSLAIYLSSLLSLSRTTAKPATKGEPDTSKSSDSPVRDSFLKTILTGLPSAKSSLATRLTALINIVLTLLSLDLLLRGVVLYPANDVSFSRVGYVSPTTASLLVREPDSAQLPLVLFYQEAEQDKWIEEGIIYALDDSTDFTATVTIKDLKPSSEYHYSLSNNRTGSFITAPVHGSKAANRLSFLTSSCMKPNFPYNPLSHPLRLEGLEKMTETVNKLPSLLRPAFMLFLGDFIYIDVPQRFGSSVSHYRSEYRRVYSSPSWNTPADRPAIDLPWIHTLDDHEIENDWSKGNTTAPYLAAVDPYVHYHISVNPPIPATPFAKPENTTYFSFINGPASFFMLDTRTYRSEPAQPDSTILGSAQLQSLLAYIGRPEPAEVRWKIIASSVPFTKNWHIGTTDTWGGFLNERQTVFEAMWRAERELGVRIILLSGDRHEFGATRFPDPSLNYSPEELLSDTAGEGLHEFSVGPLSMFYLPVRTYRQTDQEDVTVKYIPDGNTKYGLIDIDLRDEYVLTDSGKDIAVPSSVLTYSLYADNDVVWKYSLSVPLPGYESVIASLSSVKHPRLLPGAVLDDKRESVGWDARLQETIGNAGVLGGQLVSRAKDYLDRTLDKTGAAERLD</sequence>
<dbReference type="InterPro" id="IPR017853">
    <property type="entry name" value="GH"/>
</dbReference>
<dbReference type="Gene3D" id="3.20.20.80">
    <property type="entry name" value="Glycosidases"/>
    <property type="match status" value="1"/>
</dbReference>
<dbReference type="PANTHER" id="PTHR43606:SF2">
    <property type="entry name" value="ALKALINE PHOSPHATASE FAMILY PROTEIN (AFU_ORTHOLOGUE AFUA_5G03860)"/>
    <property type="match status" value="1"/>
</dbReference>
<dbReference type="EMBL" id="ML742346">
    <property type="protein sequence ID" value="KAE8145438.1"/>
    <property type="molecule type" value="Genomic_DNA"/>
</dbReference>
<dbReference type="CDD" id="cd07389">
    <property type="entry name" value="MPP_PhoD"/>
    <property type="match status" value="1"/>
</dbReference>
<dbReference type="InterPro" id="IPR018946">
    <property type="entry name" value="PhoD-like_MPP"/>
</dbReference>
<dbReference type="Proteomes" id="UP000325780">
    <property type="component" value="Unassembled WGS sequence"/>
</dbReference>
<evidence type="ECO:0000259" key="1">
    <source>
        <dbReference type="PROSITE" id="PS51910"/>
    </source>
</evidence>
<dbReference type="GO" id="GO:0005975">
    <property type="term" value="P:carbohydrate metabolic process"/>
    <property type="evidence" value="ECO:0007669"/>
    <property type="project" value="InterPro"/>
</dbReference>
<dbReference type="PROSITE" id="PS51910">
    <property type="entry name" value="GH18_2"/>
    <property type="match status" value="1"/>
</dbReference>